<dbReference type="KEGG" id="rtg:NCTC13098_03777"/>
<dbReference type="Proteomes" id="UP000274346">
    <property type="component" value="Chromosome"/>
</dbReference>
<dbReference type="AlphaFoldDB" id="A0A3P8JKQ5"/>
<dbReference type="GO" id="GO:0005254">
    <property type="term" value="F:chloride channel activity"/>
    <property type="evidence" value="ECO:0007669"/>
    <property type="project" value="InterPro"/>
</dbReference>
<feature type="region of interest" description="Disordered" evidence="9">
    <location>
        <begin position="264"/>
        <end position="295"/>
    </location>
</feature>
<reference evidence="11 12" key="1">
    <citation type="submission" date="2018-12" db="EMBL/GenBank/DDBJ databases">
        <authorList>
            <consortium name="Pathogen Informatics"/>
        </authorList>
    </citation>
    <scope>NUCLEOTIDE SEQUENCE [LARGE SCALE GENOMIC DNA]</scope>
    <source>
        <strain evidence="11 12">NCTC13098</strain>
    </source>
</reference>
<keyword evidence="2" id="KW-0813">Transport</keyword>
<dbReference type="InterPro" id="IPR044669">
    <property type="entry name" value="YneE/VCCN1/2-like"/>
</dbReference>
<name>A0A3P8JKQ5_RAOTE</name>
<dbReference type="GO" id="GO:0005886">
    <property type="term" value="C:plasma membrane"/>
    <property type="evidence" value="ECO:0007669"/>
    <property type="project" value="UniProtKB-SubCell"/>
</dbReference>
<comment type="subcellular location">
    <subcellularLocation>
        <location evidence="1">Cell membrane</location>
        <topology evidence="1">Multi-pass membrane protein</topology>
    </subcellularLocation>
</comment>
<dbReference type="Pfam" id="PF25539">
    <property type="entry name" value="Bestrophin_2"/>
    <property type="match status" value="1"/>
</dbReference>
<evidence type="ECO:0000256" key="8">
    <source>
        <dbReference type="ARBA" id="ARBA00034708"/>
    </source>
</evidence>
<feature type="transmembrane region" description="Helical" evidence="10">
    <location>
        <begin position="20"/>
        <end position="42"/>
    </location>
</feature>
<keyword evidence="7 10" id="KW-0472">Membrane</keyword>
<dbReference type="PANTHER" id="PTHR33281:SF19">
    <property type="entry name" value="VOLTAGE-DEPENDENT ANION CHANNEL-FORMING PROTEIN YNEE"/>
    <property type="match status" value="1"/>
</dbReference>
<gene>
    <name evidence="11" type="ORF">NCTC13098_03777</name>
</gene>
<evidence type="ECO:0000256" key="10">
    <source>
        <dbReference type="SAM" id="Phobius"/>
    </source>
</evidence>
<feature type="transmembrane region" description="Helical" evidence="10">
    <location>
        <begin position="48"/>
        <end position="70"/>
    </location>
</feature>
<evidence type="ECO:0000256" key="5">
    <source>
        <dbReference type="ARBA" id="ARBA00022989"/>
    </source>
</evidence>
<keyword evidence="6" id="KW-0406">Ion transport</keyword>
<dbReference type="PANTHER" id="PTHR33281">
    <property type="entry name" value="UPF0187 PROTEIN YNEE"/>
    <property type="match status" value="1"/>
</dbReference>
<keyword evidence="5 10" id="KW-1133">Transmembrane helix</keyword>
<evidence type="ECO:0000256" key="6">
    <source>
        <dbReference type="ARBA" id="ARBA00023065"/>
    </source>
</evidence>
<sequence length="323" mass="36166">MIIRPEQHWFLRLFDWHGSVLSKIVFRLLLNVLMSIIAIISYQWYEQLGIHLTVAPFSLLGIAIAIFLGFRNSASYNRFVEARNLWGTVLIAERTLMRQLKNILPAAAETHKKIASYLIAFSWSLKHQLRKTDPSADLYRLLPRDAVAEIIASSMPTNRILLLVGHELGQLREAGKVSDITYGLMDNKLDELAHVLGGCERFSDDAGAFCLHPDFATHRLPVLHAAAVCAGRRFALHDAVCLGLYLLRLFVMGFAGGRAGGSVRRRRQRSAAQRDVQYHRAQSAGHDRAASAAGKNSARQVLQPDLIPAALLMLNKLNLMRDR</sequence>
<comment type="similarity">
    <text evidence="8">Belongs to the anion channel-forming bestrophin (TC 1.A.46) family.</text>
</comment>
<proteinExistence type="inferred from homology"/>
<evidence type="ECO:0000256" key="9">
    <source>
        <dbReference type="SAM" id="MobiDB-lite"/>
    </source>
</evidence>
<evidence type="ECO:0000256" key="1">
    <source>
        <dbReference type="ARBA" id="ARBA00004651"/>
    </source>
</evidence>
<protein>
    <submittedName>
        <fullName evidence="11">Predicted membrane protein</fullName>
    </submittedName>
</protein>
<keyword evidence="4 10" id="KW-0812">Transmembrane</keyword>
<evidence type="ECO:0000256" key="2">
    <source>
        <dbReference type="ARBA" id="ARBA00022448"/>
    </source>
</evidence>
<keyword evidence="3" id="KW-1003">Cell membrane</keyword>
<dbReference type="EMBL" id="LR131271">
    <property type="protein sequence ID" value="VDR27408.1"/>
    <property type="molecule type" value="Genomic_DNA"/>
</dbReference>
<organism evidence="11 12">
    <name type="scientific">Raoultella terrigena</name>
    <name type="common">Klebsiella terrigena</name>
    <dbReference type="NCBI Taxonomy" id="577"/>
    <lineage>
        <taxon>Bacteria</taxon>
        <taxon>Pseudomonadati</taxon>
        <taxon>Pseudomonadota</taxon>
        <taxon>Gammaproteobacteria</taxon>
        <taxon>Enterobacterales</taxon>
        <taxon>Enterobacteriaceae</taxon>
        <taxon>Klebsiella/Raoultella group</taxon>
        <taxon>Raoultella</taxon>
    </lineage>
</organism>
<evidence type="ECO:0000313" key="11">
    <source>
        <dbReference type="EMBL" id="VDR27408.1"/>
    </source>
</evidence>
<accession>A0A3P8JKQ5</accession>
<evidence type="ECO:0000256" key="3">
    <source>
        <dbReference type="ARBA" id="ARBA00022475"/>
    </source>
</evidence>
<evidence type="ECO:0000256" key="7">
    <source>
        <dbReference type="ARBA" id="ARBA00023136"/>
    </source>
</evidence>
<evidence type="ECO:0000313" key="12">
    <source>
        <dbReference type="Proteomes" id="UP000274346"/>
    </source>
</evidence>
<evidence type="ECO:0000256" key="4">
    <source>
        <dbReference type="ARBA" id="ARBA00022692"/>
    </source>
</evidence>